<gene>
    <name evidence="3" type="ORF">GL300_20305</name>
</gene>
<dbReference type="GO" id="GO:0030288">
    <property type="term" value="C:outer membrane-bounded periplasmic space"/>
    <property type="evidence" value="ECO:0007669"/>
    <property type="project" value="TreeGrafter"/>
</dbReference>
<accession>A0A844HVK1</accession>
<proteinExistence type="predicted"/>
<keyword evidence="4" id="KW-1185">Reference proteome</keyword>
<dbReference type="OrthoDB" id="8673316at2"/>
<dbReference type="Proteomes" id="UP000449846">
    <property type="component" value="Unassembled WGS sequence"/>
</dbReference>
<protein>
    <submittedName>
        <fullName evidence="3">ABC transporter substrate-binding protein</fullName>
    </submittedName>
</protein>
<name>A0A844HVK1_9RHOB</name>
<dbReference type="SUPFAM" id="SSF53850">
    <property type="entry name" value="Periplasmic binding protein-like II"/>
    <property type="match status" value="1"/>
</dbReference>
<evidence type="ECO:0000256" key="1">
    <source>
        <dbReference type="ARBA" id="ARBA00022729"/>
    </source>
</evidence>
<feature type="chain" id="PRO_5032838737" evidence="2">
    <location>
        <begin position="22"/>
        <end position="367"/>
    </location>
</feature>
<dbReference type="Pfam" id="PF13531">
    <property type="entry name" value="SBP_bac_11"/>
    <property type="match status" value="1"/>
</dbReference>
<dbReference type="PANTHER" id="PTHR30006:SF25">
    <property type="entry name" value="PHOSPHOGLYCERATE TRANSPORT REGULATORY PROTEIN PGTC"/>
    <property type="match status" value="1"/>
</dbReference>
<evidence type="ECO:0000313" key="3">
    <source>
        <dbReference type="EMBL" id="MTH61561.1"/>
    </source>
</evidence>
<sequence>MMKTYLISALALTMGLGAAHAEEFDLNALIEAAKSEPPLTVYDSTGKITDMAEGFAAKYGLQATGTKTKATAQLETIIREVQAGNVQTDVSFISDVPATIGQLLPGGFAESWVPPDLANDIAAEARDPLLVVSSPNVLTFNTALSKTCPITNIWQLTEPEWKGKVAMQDPLGKPSYTDWFNQMRSHADEKIAAAYEKQYGKPLGTEFPSATEAFVAALAKNGPLLTDSDSAAAEAVAAPGQTQPFVGLVSAAKFRDNAGSGFTLGLCHGVDPIIGFSNATVAVIVKGTDSPNAAKLFIHYAMTAEGIAPQAEDGKVSSNRTVGLPQNEPSGIGAHMDEVLAYIPSSGLQDWDTRQDWQDFWRLNYVR</sequence>
<evidence type="ECO:0000256" key="2">
    <source>
        <dbReference type="SAM" id="SignalP"/>
    </source>
</evidence>
<evidence type="ECO:0000313" key="4">
    <source>
        <dbReference type="Proteomes" id="UP000449846"/>
    </source>
</evidence>
<dbReference type="PANTHER" id="PTHR30006">
    <property type="entry name" value="THIAMINE-BINDING PERIPLASMIC PROTEIN-RELATED"/>
    <property type="match status" value="1"/>
</dbReference>
<dbReference type="EMBL" id="WMIG01000017">
    <property type="protein sequence ID" value="MTH61561.1"/>
    <property type="molecule type" value="Genomic_DNA"/>
</dbReference>
<feature type="signal peptide" evidence="2">
    <location>
        <begin position="1"/>
        <end position="21"/>
    </location>
</feature>
<dbReference type="Gene3D" id="3.40.190.10">
    <property type="entry name" value="Periplasmic binding protein-like II"/>
    <property type="match status" value="2"/>
</dbReference>
<organism evidence="3 4">
    <name type="scientific">Paracoccus litorisediminis</name>
    <dbReference type="NCBI Taxonomy" id="2006130"/>
    <lineage>
        <taxon>Bacteria</taxon>
        <taxon>Pseudomonadati</taxon>
        <taxon>Pseudomonadota</taxon>
        <taxon>Alphaproteobacteria</taxon>
        <taxon>Rhodobacterales</taxon>
        <taxon>Paracoccaceae</taxon>
        <taxon>Paracoccus</taxon>
    </lineage>
</organism>
<dbReference type="RefSeq" id="WP_155041520.1">
    <property type="nucleotide sequence ID" value="NZ_WMIG01000017.1"/>
</dbReference>
<reference evidence="3 4" key="1">
    <citation type="submission" date="2019-11" db="EMBL/GenBank/DDBJ databases">
        <authorList>
            <person name="Dong K."/>
        </authorList>
    </citation>
    <scope>NUCLEOTIDE SEQUENCE [LARGE SCALE GENOMIC DNA]</scope>
    <source>
        <strain evidence="3 4">NBRC 112902</strain>
    </source>
</reference>
<comment type="caution">
    <text evidence="3">The sequence shown here is derived from an EMBL/GenBank/DDBJ whole genome shotgun (WGS) entry which is preliminary data.</text>
</comment>
<dbReference type="AlphaFoldDB" id="A0A844HVK1"/>
<keyword evidence="1 2" id="KW-0732">Signal</keyword>